<accession>A0A7G5H567</accession>
<keyword evidence="1" id="KW-0175">Coiled coil</keyword>
<organism evidence="2 3">
    <name type="scientific">Spirosoma foliorum</name>
    <dbReference type="NCBI Taxonomy" id="2710596"/>
    <lineage>
        <taxon>Bacteria</taxon>
        <taxon>Pseudomonadati</taxon>
        <taxon>Bacteroidota</taxon>
        <taxon>Cytophagia</taxon>
        <taxon>Cytophagales</taxon>
        <taxon>Cytophagaceae</taxon>
        <taxon>Spirosoma</taxon>
    </lineage>
</organism>
<gene>
    <name evidence="2" type="ORF">H3H32_15920</name>
</gene>
<proteinExistence type="predicted"/>
<sequence>MLDTIRQTFPRTTTGNCLQTLTDTEFCIFDTDKKRCEIQLDPDGLKHFTVENPTSRAIHFLAIDKCIFSDGDHIQRCDCAVFDSKTFCFVEIKEIDSAAKRSEHYRKAKEQLKATIQHFQEQLEFTTKRIEAYACVGRTTARPAKPAADLNDRLEFEELGSALYHGNIKRFA</sequence>
<evidence type="ECO:0000313" key="2">
    <source>
        <dbReference type="EMBL" id="QMW06259.1"/>
    </source>
</evidence>
<evidence type="ECO:0000313" key="3">
    <source>
        <dbReference type="Proteomes" id="UP000515369"/>
    </source>
</evidence>
<protein>
    <submittedName>
        <fullName evidence="2">Uncharacterized protein</fullName>
    </submittedName>
</protein>
<dbReference type="EMBL" id="CP059732">
    <property type="protein sequence ID" value="QMW06259.1"/>
    <property type="molecule type" value="Genomic_DNA"/>
</dbReference>
<dbReference type="KEGG" id="sfol:H3H32_15920"/>
<dbReference type="AlphaFoldDB" id="A0A7G5H567"/>
<reference evidence="2 3" key="1">
    <citation type="submission" date="2020-07" db="EMBL/GenBank/DDBJ databases">
        <title>Spirosoma foliorum sp. nov., isolated from the leaves on the Nejang mountain Korea, Republic of.</title>
        <authorList>
            <person name="Ho H."/>
            <person name="Lee Y.-J."/>
            <person name="Nurcahyanto D.-A."/>
            <person name="Kim S.-G."/>
        </authorList>
    </citation>
    <scope>NUCLEOTIDE SEQUENCE [LARGE SCALE GENOMIC DNA]</scope>
    <source>
        <strain evidence="2 3">PL0136</strain>
    </source>
</reference>
<dbReference type="RefSeq" id="WP_182463629.1">
    <property type="nucleotide sequence ID" value="NZ_CP059732.1"/>
</dbReference>
<feature type="coiled-coil region" evidence="1">
    <location>
        <begin position="95"/>
        <end position="129"/>
    </location>
</feature>
<dbReference type="Proteomes" id="UP000515369">
    <property type="component" value="Chromosome"/>
</dbReference>
<name>A0A7G5H567_9BACT</name>
<evidence type="ECO:0000256" key="1">
    <source>
        <dbReference type="SAM" id="Coils"/>
    </source>
</evidence>
<keyword evidence="3" id="KW-1185">Reference proteome</keyword>